<dbReference type="InterPro" id="IPR041413">
    <property type="entry name" value="MLTR_LBD"/>
</dbReference>
<feature type="domain" description="HTH cro/C1-type" evidence="2">
    <location>
        <begin position="36"/>
        <end position="83"/>
    </location>
</feature>
<dbReference type="InterPro" id="IPR001387">
    <property type="entry name" value="Cro/C1-type_HTH"/>
</dbReference>
<dbReference type="Pfam" id="PF17765">
    <property type="entry name" value="MLTR_LBD"/>
    <property type="match status" value="1"/>
</dbReference>
<evidence type="ECO:0000256" key="1">
    <source>
        <dbReference type="SAM" id="MobiDB-lite"/>
    </source>
</evidence>
<proteinExistence type="predicted"/>
<evidence type="ECO:0000259" key="2">
    <source>
        <dbReference type="PROSITE" id="PS50943"/>
    </source>
</evidence>
<dbReference type="PANTHER" id="PTHR35010">
    <property type="entry name" value="BLL4672 PROTEIN-RELATED"/>
    <property type="match status" value="1"/>
</dbReference>
<feature type="compositionally biased region" description="Low complexity" evidence="1">
    <location>
        <begin position="266"/>
        <end position="277"/>
    </location>
</feature>
<dbReference type="RefSeq" id="WP_329407183.1">
    <property type="nucleotide sequence ID" value="NZ_CP109441.1"/>
</dbReference>
<organism evidence="3 4">
    <name type="scientific">Nocardia vinacea</name>
    <dbReference type="NCBI Taxonomy" id="96468"/>
    <lineage>
        <taxon>Bacteria</taxon>
        <taxon>Bacillati</taxon>
        <taxon>Actinomycetota</taxon>
        <taxon>Actinomycetes</taxon>
        <taxon>Mycobacteriales</taxon>
        <taxon>Nocardiaceae</taxon>
        <taxon>Nocardia</taxon>
    </lineage>
</organism>
<dbReference type="Pfam" id="PF13560">
    <property type="entry name" value="HTH_31"/>
    <property type="match status" value="1"/>
</dbReference>
<accession>A0ABZ1YPV6</accession>
<dbReference type="SMART" id="SM00530">
    <property type="entry name" value="HTH_XRE"/>
    <property type="match status" value="1"/>
</dbReference>
<dbReference type="EMBL" id="CP109441">
    <property type="protein sequence ID" value="WUV44291.1"/>
    <property type="molecule type" value="Genomic_DNA"/>
</dbReference>
<dbReference type="Proteomes" id="UP001432062">
    <property type="component" value="Chromosome"/>
</dbReference>
<feature type="region of interest" description="Disordered" evidence="1">
    <location>
        <begin position="265"/>
        <end position="287"/>
    </location>
</feature>
<dbReference type="CDD" id="cd00093">
    <property type="entry name" value="HTH_XRE"/>
    <property type="match status" value="1"/>
</dbReference>
<evidence type="ECO:0000313" key="3">
    <source>
        <dbReference type="EMBL" id="WUV44291.1"/>
    </source>
</evidence>
<evidence type="ECO:0000313" key="4">
    <source>
        <dbReference type="Proteomes" id="UP001432062"/>
    </source>
</evidence>
<dbReference type="Gene3D" id="1.10.260.40">
    <property type="entry name" value="lambda repressor-like DNA-binding domains"/>
    <property type="match status" value="1"/>
</dbReference>
<dbReference type="SUPFAM" id="SSF47413">
    <property type="entry name" value="lambda repressor-like DNA-binding domains"/>
    <property type="match status" value="1"/>
</dbReference>
<dbReference type="InterPro" id="IPR010982">
    <property type="entry name" value="Lambda_DNA-bd_dom_sf"/>
</dbReference>
<dbReference type="PROSITE" id="PS50943">
    <property type="entry name" value="HTH_CROC1"/>
    <property type="match status" value="1"/>
</dbReference>
<dbReference type="PANTHER" id="PTHR35010:SF2">
    <property type="entry name" value="BLL4672 PROTEIN"/>
    <property type="match status" value="1"/>
</dbReference>
<protein>
    <submittedName>
        <fullName evidence="3">Helix-turn-helix transcriptional regulator</fullName>
    </submittedName>
</protein>
<gene>
    <name evidence="3" type="ORF">OG563_34720</name>
</gene>
<sequence length="287" mass="31482">MDLRGEVAQFLTGLRARLSPEQAGVPVLGGQRRVPGLRREEVAQLAGVSTTYYTRIERGNLRGVSDSVLRSLARTLRMTEAETQHLFDLARAATGTRSTGRARPAPRVPQRAVQLMDAMTDIPVVILGRLGEVLGANTLGQALFPDLFPEQGPPLNHTRYLFLDERARRFYPDWEHSARQVVSALRLLATHSPEFRTWWAGHTVTVHAGGTKTLHHPVVGELTVAFETLTLASAPGIRIITYLTDPATPSADALDMLRSWVATEHSPSASDAPAANALDRQQYPPHP</sequence>
<reference evidence="3" key="1">
    <citation type="submission" date="2022-10" db="EMBL/GenBank/DDBJ databases">
        <title>The complete genomes of actinobacterial strains from the NBC collection.</title>
        <authorList>
            <person name="Joergensen T.S."/>
            <person name="Alvarez Arevalo M."/>
            <person name="Sterndorff E.B."/>
            <person name="Faurdal D."/>
            <person name="Vuksanovic O."/>
            <person name="Mourched A.-S."/>
            <person name="Charusanti P."/>
            <person name="Shaw S."/>
            <person name="Blin K."/>
            <person name="Weber T."/>
        </authorList>
    </citation>
    <scope>NUCLEOTIDE SEQUENCE</scope>
    <source>
        <strain evidence="3">NBC_01482</strain>
    </source>
</reference>
<name>A0ABZ1YPV6_9NOCA</name>
<keyword evidence="4" id="KW-1185">Reference proteome</keyword>
<dbReference type="Gene3D" id="3.30.450.180">
    <property type="match status" value="1"/>
</dbReference>